<accession>A0A8H6SN02</accession>
<dbReference type="PANTHER" id="PTHR34117:SF1">
    <property type="entry name" value="STYLE CELL-CYCLE INHIBITOR 1"/>
    <property type="match status" value="1"/>
</dbReference>
<evidence type="ECO:0000313" key="3">
    <source>
        <dbReference type="Proteomes" id="UP000613580"/>
    </source>
</evidence>
<proteinExistence type="predicted"/>
<sequence length="282" mass="32079">MGSDRSDDSDSLKLPHGAGRISEEDYFRKSDEFRVWLRTEKKRHFDELSGDRARSYFRKFVKAWNRGKLPSKLYAGLDPSNVSADAQTSYKWSFKKSRADDDALRAVREEVGAATYHKPSESSSRTHPSTSSSSRSGRVQGPTLPSASDLAYARDVAHDVEQEERTLKRKRDKAEARDRIEDMVGPKEVGREGMLEKKRAKREADRSFRERGDEGLEADESTLLGEKDSFKAQIAKRDAAKRNYEAIREAKATAARERVSAMRDRDDQTMAMFQALAKERFG</sequence>
<evidence type="ECO:0008006" key="4">
    <source>
        <dbReference type="Google" id="ProtNLM"/>
    </source>
</evidence>
<name>A0A8H6SN02_MYCCL</name>
<keyword evidence="3" id="KW-1185">Reference proteome</keyword>
<evidence type="ECO:0000256" key="1">
    <source>
        <dbReference type="SAM" id="MobiDB-lite"/>
    </source>
</evidence>
<organism evidence="2 3">
    <name type="scientific">Mycena chlorophos</name>
    <name type="common">Agaric fungus</name>
    <name type="synonym">Agaricus chlorophos</name>
    <dbReference type="NCBI Taxonomy" id="658473"/>
    <lineage>
        <taxon>Eukaryota</taxon>
        <taxon>Fungi</taxon>
        <taxon>Dikarya</taxon>
        <taxon>Basidiomycota</taxon>
        <taxon>Agaricomycotina</taxon>
        <taxon>Agaricomycetes</taxon>
        <taxon>Agaricomycetidae</taxon>
        <taxon>Agaricales</taxon>
        <taxon>Marasmiineae</taxon>
        <taxon>Mycenaceae</taxon>
        <taxon>Mycena</taxon>
    </lineage>
</organism>
<dbReference type="AlphaFoldDB" id="A0A8H6SN02"/>
<dbReference type="Proteomes" id="UP000613580">
    <property type="component" value="Unassembled WGS sequence"/>
</dbReference>
<dbReference type="OrthoDB" id="2139939at2759"/>
<feature type="region of interest" description="Disordered" evidence="1">
    <location>
        <begin position="97"/>
        <end position="220"/>
    </location>
</feature>
<comment type="caution">
    <text evidence="2">The sequence shown here is derived from an EMBL/GenBank/DDBJ whole genome shotgun (WGS) entry which is preliminary data.</text>
</comment>
<feature type="compositionally biased region" description="Low complexity" evidence="1">
    <location>
        <begin position="121"/>
        <end position="136"/>
    </location>
</feature>
<protein>
    <recommendedName>
        <fullName evidence="4">Splicing arginine serine-rich 12</fullName>
    </recommendedName>
</protein>
<feature type="compositionally biased region" description="Basic and acidic residues" evidence="1">
    <location>
        <begin position="155"/>
        <end position="214"/>
    </location>
</feature>
<dbReference type="PANTHER" id="PTHR34117">
    <property type="entry name" value="STYLE CELL-CYCLE INHIBITOR 1"/>
    <property type="match status" value="1"/>
</dbReference>
<gene>
    <name evidence="2" type="ORF">HMN09_00896800</name>
</gene>
<reference evidence="2" key="1">
    <citation type="submission" date="2020-05" db="EMBL/GenBank/DDBJ databases">
        <title>Mycena genomes resolve the evolution of fungal bioluminescence.</title>
        <authorList>
            <person name="Tsai I.J."/>
        </authorList>
    </citation>
    <scope>NUCLEOTIDE SEQUENCE</scope>
    <source>
        <strain evidence="2">110903Hualien_Pintung</strain>
    </source>
</reference>
<evidence type="ECO:0000313" key="2">
    <source>
        <dbReference type="EMBL" id="KAF7302623.1"/>
    </source>
</evidence>
<feature type="compositionally biased region" description="Basic and acidic residues" evidence="1">
    <location>
        <begin position="97"/>
        <end position="111"/>
    </location>
</feature>
<dbReference type="EMBL" id="JACAZE010000012">
    <property type="protein sequence ID" value="KAF7302623.1"/>
    <property type="molecule type" value="Genomic_DNA"/>
</dbReference>
<dbReference type="InterPro" id="IPR044688">
    <property type="entry name" value="SCI-1-like"/>
</dbReference>